<proteinExistence type="predicted"/>
<name>A0A8T0X6W4_PANVG</name>
<accession>A0A8T0X6W4</accession>
<dbReference type="Proteomes" id="UP000823388">
    <property type="component" value="Chromosome 1N"/>
</dbReference>
<dbReference type="Pfam" id="PF13966">
    <property type="entry name" value="zf-RVT"/>
    <property type="match status" value="1"/>
</dbReference>
<comment type="caution">
    <text evidence="2">The sequence shown here is derived from an EMBL/GenBank/DDBJ whole genome shotgun (WGS) entry which is preliminary data.</text>
</comment>
<organism evidence="2 3">
    <name type="scientific">Panicum virgatum</name>
    <name type="common">Blackwell switchgrass</name>
    <dbReference type="NCBI Taxonomy" id="38727"/>
    <lineage>
        <taxon>Eukaryota</taxon>
        <taxon>Viridiplantae</taxon>
        <taxon>Streptophyta</taxon>
        <taxon>Embryophyta</taxon>
        <taxon>Tracheophyta</taxon>
        <taxon>Spermatophyta</taxon>
        <taxon>Magnoliopsida</taxon>
        <taxon>Liliopsida</taxon>
        <taxon>Poales</taxon>
        <taxon>Poaceae</taxon>
        <taxon>PACMAD clade</taxon>
        <taxon>Panicoideae</taxon>
        <taxon>Panicodae</taxon>
        <taxon>Paniceae</taxon>
        <taxon>Panicinae</taxon>
        <taxon>Panicum</taxon>
        <taxon>Panicum sect. Hiantes</taxon>
    </lineage>
</organism>
<evidence type="ECO:0000313" key="2">
    <source>
        <dbReference type="EMBL" id="KAG2653053.1"/>
    </source>
</evidence>
<gene>
    <name evidence="2" type="ORF">PVAP13_1NG423319</name>
</gene>
<reference evidence="2" key="1">
    <citation type="submission" date="2020-05" db="EMBL/GenBank/DDBJ databases">
        <title>WGS assembly of Panicum virgatum.</title>
        <authorList>
            <person name="Lovell J.T."/>
            <person name="Jenkins J."/>
            <person name="Shu S."/>
            <person name="Juenger T.E."/>
            <person name="Schmutz J."/>
        </authorList>
    </citation>
    <scope>NUCLEOTIDE SEQUENCE</scope>
    <source>
        <strain evidence="2">AP13</strain>
    </source>
</reference>
<evidence type="ECO:0000259" key="1">
    <source>
        <dbReference type="Pfam" id="PF13966"/>
    </source>
</evidence>
<evidence type="ECO:0000313" key="3">
    <source>
        <dbReference type="Proteomes" id="UP000823388"/>
    </source>
</evidence>
<dbReference type="InterPro" id="IPR026960">
    <property type="entry name" value="RVT-Znf"/>
</dbReference>
<dbReference type="PANTHER" id="PTHR33116:SF78">
    <property type="entry name" value="OS12G0587133 PROTEIN"/>
    <property type="match status" value="1"/>
</dbReference>
<dbReference type="AlphaFoldDB" id="A0A8T0X6W4"/>
<dbReference type="EMBL" id="CM029038">
    <property type="protein sequence ID" value="KAG2653053.1"/>
    <property type="molecule type" value="Genomic_DNA"/>
</dbReference>
<dbReference type="PANTHER" id="PTHR33116">
    <property type="entry name" value="REVERSE TRANSCRIPTASE ZINC-BINDING DOMAIN-CONTAINING PROTEIN-RELATED-RELATED"/>
    <property type="match status" value="1"/>
</dbReference>
<feature type="domain" description="Reverse transcriptase zinc-binding" evidence="1">
    <location>
        <begin position="172"/>
        <end position="208"/>
    </location>
</feature>
<keyword evidence="3" id="KW-1185">Reference proteome</keyword>
<protein>
    <recommendedName>
        <fullName evidence="1">Reverse transcriptase zinc-binding domain-containing protein</fullName>
    </recommendedName>
</protein>
<sequence>MTAACVHTLISLKVPDWVFQEIDKRRRGFLWAGKEKANGGQCLVAWPVLGHNSPCLIAPELCKLIRPKTRNTRTVAAMLPGKRWIQDITGMLTAQALYEYILLWEAVEDVQLRHGVEDSIRWKWTPDATYSARSAYQAFFIGSAQFAGARPIWKAWAPLKRPDPKIKDKPYRRHRRGITTDLTCRLCDQEAETADHLLCNCSFTRQVWYAVLLGIGYQNPPPAQGEPHDQKKGLHTTIMLVSWLVWKERNARVFNNGERTPSQLLDDIFAEGGSWIRAGASKLAEIEWPHRLPRSSSVTTS</sequence>